<evidence type="ECO:0000256" key="1">
    <source>
        <dbReference type="ARBA" id="ARBA00001924"/>
    </source>
</evidence>
<dbReference type="PRINTS" id="PR00407">
    <property type="entry name" value="EUMOPTERIN"/>
</dbReference>
<dbReference type="GO" id="GO:0020037">
    <property type="term" value="F:heme binding"/>
    <property type="evidence" value="ECO:0007669"/>
    <property type="project" value="TreeGrafter"/>
</dbReference>
<dbReference type="GO" id="GO:0008482">
    <property type="term" value="F:sulfite oxidase activity"/>
    <property type="evidence" value="ECO:0007669"/>
    <property type="project" value="TreeGrafter"/>
</dbReference>
<evidence type="ECO:0000313" key="7">
    <source>
        <dbReference type="EMBL" id="AFL89366.1"/>
    </source>
</evidence>
<evidence type="ECO:0000259" key="5">
    <source>
        <dbReference type="Pfam" id="PF00174"/>
    </source>
</evidence>
<reference evidence="7 8" key="1">
    <citation type="submission" date="2012-06" db="EMBL/GenBank/DDBJ databases">
        <title>Complete genome of Terriglobus roseus DSM 18391.</title>
        <authorList>
            <consortium name="US DOE Joint Genome Institute (JGI-PGF)"/>
            <person name="Lucas S."/>
            <person name="Copeland A."/>
            <person name="Lapidus A."/>
            <person name="Glavina del Rio T."/>
            <person name="Dalin E."/>
            <person name="Tice H."/>
            <person name="Bruce D."/>
            <person name="Goodwin L."/>
            <person name="Pitluck S."/>
            <person name="Peters L."/>
            <person name="Mikhailova N."/>
            <person name="Munk A.C.C."/>
            <person name="Kyrpides N."/>
            <person name="Mavromatis K."/>
            <person name="Ivanova N."/>
            <person name="Brettin T."/>
            <person name="Detter J.C."/>
            <person name="Han C."/>
            <person name="Larimer F."/>
            <person name="Land M."/>
            <person name="Hauser L."/>
            <person name="Markowitz V."/>
            <person name="Cheng J.-F."/>
            <person name="Hugenholtz P."/>
            <person name="Woyke T."/>
            <person name="Wu D."/>
            <person name="Brambilla E."/>
            <person name="Klenk H.-P."/>
            <person name="Eisen J.A."/>
        </authorList>
    </citation>
    <scope>NUCLEOTIDE SEQUENCE [LARGE SCALE GENOMIC DNA]</scope>
    <source>
        <strain evidence="8">DSM 18391 / NRRL B-41598 / KBS 63</strain>
    </source>
</reference>
<dbReference type="EMBL" id="CP003379">
    <property type="protein sequence ID" value="AFL89366.1"/>
    <property type="molecule type" value="Genomic_DNA"/>
</dbReference>
<dbReference type="Proteomes" id="UP000006056">
    <property type="component" value="Chromosome"/>
</dbReference>
<dbReference type="AlphaFoldDB" id="I3ZJE8"/>
<evidence type="ECO:0000256" key="2">
    <source>
        <dbReference type="ARBA" id="ARBA00022505"/>
    </source>
</evidence>
<dbReference type="Gene3D" id="3.90.420.10">
    <property type="entry name" value="Oxidoreductase, molybdopterin-binding domain"/>
    <property type="match status" value="1"/>
</dbReference>
<dbReference type="GO" id="GO:0043546">
    <property type="term" value="F:molybdopterin cofactor binding"/>
    <property type="evidence" value="ECO:0007669"/>
    <property type="project" value="TreeGrafter"/>
</dbReference>
<organism evidence="7 8">
    <name type="scientific">Terriglobus roseus (strain DSM 18391 / NRRL B-41598 / KBS 63)</name>
    <dbReference type="NCBI Taxonomy" id="926566"/>
    <lineage>
        <taxon>Bacteria</taxon>
        <taxon>Pseudomonadati</taxon>
        <taxon>Acidobacteriota</taxon>
        <taxon>Terriglobia</taxon>
        <taxon>Terriglobales</taxon>
        <taxon>Acidobacteriaceae</taxon>
        <taxon>Terriglobus</taxon>
    </lineage>
</organism>
<dbReference type="SUPFAM" id="SSF81296">
    <property type="entry name" value="E set domains"/>
    <property type="match status" value="1"/>
</dbReference>
<dbReference type="HOGENOM" id="CLU_003827_5_5_0"/>
<name>I3ZJE8_TERRK</name>
<dbReference type="InterPro" id="IPR000572">
    <property type="entry name" value="OxRdtase_Mopterin-bd_dom"/>
</dbReference>
<dbReference type="InterPro" id="IPR008335">
    <property type="entry name" value="Mopterin_OxRdtase_euk"/>
</dbReference>
<dbReference type="RefSeq" id="WP_014786629.1">
    <property type="nucleotide sequence ID" value="NC_018014.1"/>
</dbReference>
<dbReference type="CDD" id="cd02110">
    <property type="entry name" value="SO_family_Moco_dimer"/>
    <property type="match status" value="1"/>
</dbReference>
<dbReference type="KEGG" id="trs:Terro_3137"/>
<dbReference type="OrthoDB" id="9778777at2"/>
<sequence length="360" mass="40475">MSTASVAAEPNIGLIIRERDPLNLEYPFDELDEFLTPNDLFYIRSHFKAPVLDRDSYELAVYGAVAKPFKIPYEELLALPSVTRPATLECAGNGRIFLVPQVKGAQWQLGAVSTANWTGVPLSALLERAGVSPEACEILFEACDKGTPREEPVPPGETQYARSLAMAKAEDVIIAYQMNGEEIPIDHGFPLRAIVPGHYGMASVKWLTGIRILTEPFKGYWQTSDYGYWDYDENNNPMRRALGQMALKSAIARPRTREFIPAGESYRVFGAAWGSDTVVEQVELSTDDGETWEPVTFLDEAVPFVWRRWEFDWKVPVEKGTYILKSRATDSQGNVQPDHHDKKFGTYVIHHTFGIEVVVR</sequence>
<gene>
    <name evidence="7" type="ordered locus">Terro_3137</name>
</gene>
<dbReference type="Pfam" id="PF00174">
    <property type="entry name" value="Oxidored_molyb"/>
    <property type="match status" value="1"/>
</dbReference>
<feature type="domain" description="Moybdenum cofactor oxidoreductase dimerisation" evidence="6">
    <location>
        <begin position="241"/>
        <end position="340"/>
    </location>
</feature>
<evidence type="ECO:0000256" key="4">
    <source>
        <dbReference type="ARBA" id="ARBA00023002"/>
    </source>
</evidence>
<proteinExistence type="predicted"/>
<dbReference type="InterPro" id="IPR036374">
    <property type="entry name" value="OxRdtase_Mopterin-bd_sf"/>
</dbReference>
<protein>
    <submittedName>
        <fullName evidence="7">Sulfite oxidase-like oxidoreductase</fullName>
    </submittedName>
</protein>
<dbReference type="eggNOG" id="COG2041">
    <property type="taxonomic scope" value="Bacteria"/>
</dbReference>
<keyword evidence="8" id="KW-1185">Reference proteome</keyword>
<dbReference type="InterPro" id="IPR014756">
    <property type="entry name" value="Ig_E-set"/>
</dbReference>
<evidence type="ECO:0000313" key="8">
    <source>
        <dbReference type="Proteomes" id="UP000006056"/>
    </source>
</evidence>
<evidence type="ECO:0000259" key="6">
    <source>
        <dbReference type="Pfam" id="PF03404"/>
    </source>
</evidence>
<dbReference type="GO" id="GO:0030151">
    <property type="term" value="F:molybdenum ion binding"/>
    <property type="evidence" value="ECO:0007669"/>
    <property type="project" value="InterPro"/>
</dbReference>
<keyword evidence="2" id="KW-0500">Molybdenum</keyword>
<dbReference type="Gene3D" id="2.60.40.650">
    <property type="match status" value="1"/>
</dbReference>
<keyword evidence="4" id="KW-0560">Oxidoreductase</keyword>
<feature type="domain" description="Oxidoreductase molybdopterin-binding" evidence="5">
    <location>
        <begin position="46"/>
        <end position="221"/>
    </location>
</feature>
<dbReference type="Pfam" id="PF03404">
    <property type="entry name" value="Mo-co_dimer"/>
    <property type="match status" value="1"/>
</dbReference>
<keyword evidence="3" id="KW-0479">Metal-binding</keyword>
<dbReference type="PANTHER" id="PTHR19372">
    <property type="entry name" value="SULFITE REDUCTASE"/>
    <property type="match status" value="1"/>
</dbReference>
<comment type="cofactor">
    <cofactor evidence="1">
        <name>Mo-molybdopterin</name>
        <dbReference type="ChEBI" id="CHEBI:71302"/>
    </cofactor>
</comment>
<dbReference type="STRING" id="926566.Terro_3137"/>
<dbReference type="SUPFAM" id="SSF56524">
    <property type="entry name" value="Oxidoreductase molybdopterin-binding domain"/>
    <property type="match status" value="1"/>
</dbReference>
<dbReference type="InterPro" id="IPR005066">
    <property type="entry name" value="MoCF_OxRdtse_dimer"/>
</dbReference>
<dbReference type="GO" id="GO:0006790">
    <property type="term" value="P:sulfur compound metabolic process"/>
    <property type="evidence" value="ECO:0007669"/>
    <property type="project" value="TreeGrafter"/>
</dbReference>
<evidence type="ECO:0000256" key="3">
    <source>
        <dbReference type="ARBA" id="ARBA00022723"/>
    </source>
</evidence>
<dbReference type="PANTHER" id="PTHR19372:SF7">
    <property type="entry name" value="SULFITE OXIDASE, MITOCHONDRIAL"/>
    <property type="match status" value="1"/>
</dbReference>
<accession>I3ZJE8</accession>